<evidence type="ECO:0000313" key="5">
    <source>
        <dbReference type="Proteomes" id="UP000005950"/>
    </source>
</evidence>
<dbReference type="PANTHER" id="PTHR11113:SF14">
    <property type="entry name" value="N-ACETYLGLUCOSAMINE-6-PHOSPHATE DEACETYLASE"/>
    <property type="match status" value="1"/>
</dbReference>
<comment type="similarity">
    <text evidence="1">Belongs to the metallo-dependent hydrolases superfamily. NagA family.</text>
</comment>
<accession>B9Y331</accession>
<reference evidence="4 5" key="1">
    <citation type="submission" date="2008-12" db="EMBL/GenBank/DDBJ databases">
        <authorList>
            <person name="Fulton L."/>
            <person name="Clifton S."/>
            <person name="Fulton B."/>
            <person name="Xu J."/>
            <person name="Minx P."/>
            <person name="Pepin K.H."/>
            <person name="Johnson M."/>
            <person name="Bhonagiri V."/>
            <person name="Nash W.E."/>
            <person name="Mardis E.R."/>
            <person name="Wilson R.K."/>
        </authorList>
    </citation>
    <scope>NUCLEOTIDE SEQUENCE [LARGE SCALE GENOMIC DNA]</scope>
    <source>
        <strain evidence="4 5">DSM 12042</strain>
    </source>
</reference>
<feature type="domain" description="Amidohydrolase-related" evidence="3">
    <location>
        <begin position="302"/>
        <end position="366"/>
    </location>
</feature>
<proteinExistence type="inferred from homology"/>
<dbReference type="GO" id="GO:0008448">
    <property type="term" value="F:N-acetylglucosamine-6-phosphate deacetylase activity"/>
    <property type="evidence" value="ECO:0007669"/>
    <property type="project" value="TreeGrafter"/>
</dbReference>
<dbReference type="STRING" id="545696.HOLDEFILI_00206"/>
<evidence type="ECO:0000259" key="3">
    <source>
        <dbReference type="Pfam" id="PF01979"/>
    </source>
</evidence>
<dbReference type="InterPro" id="IPR006680">
    <property type="entry name" value="Amidohydro-rel"/>
</dbReference>
<dbReference type="InterPro" id="IPR011059">
    <property type="entry name" value="Metal-dep_hydrolase_composite"/>
</dbReference>
<comment type="caution">
    <text evidence="4">The sequence shown here is derived from an EMBL/GenBank/DDBJ whole genome shotgun (WGS) entry which is preliminary data.</text>
</comment>
<organism evidence="4 5">
    <name type="scientific">Holdemania filiformis DSM 12042</name>
    <dbReference type="NCBI Taxonomy" id="545696"/>
    <lineage>
        <taxon>Bacteria</taxon>
        <taxon>Bacillati</taxon>
        <taxon>Bacillota</taxon>
        <taxon>Erysipelotrichia</taxon>
        <taxon>Erysipelotrichales</taxon>
        <taxon>Erysipelotrichaceae</taxon>
        <taxon>Holdemania</taxon>
    </lineage>
</organism>
<dbReference type="Pfam" id="PF01979">
    <property type="entry name" value="Amidohydro_1"/>
    <property type="match status" value="2"/>
</dbReference>
<evidence type="ECO:0000256" key="1">
    <source>
        <dbReference type="ARBA" id="ARBA00010716"/>
    </source>
</evidence>
<keyword evidence="2" id="KW-0378">Hydrolase</keyword>
<name>B9Y331_9FIRM</name>
<sequence>MIIVHGKVFIDGQFHETDLRITGKKISEIGPRLQDEEKIDVQGALIFPGFIDTHIHGAEQVNCGESVAAMRKICAKLPQYGVTSFTPTPIADDIETSQKAVEVIREAKGSFGSDILGIFLYTGYKNRSIAYYAPPTLPTPEHTRALAGQDLSLILSVLIAPELDGGLEWIDWAVKQGMLPVIGFSEGSPDMIHQAVARGARLTDHFPNGFPAIDHHFSQGVVQCLLEDDLAMQVNCDCIHVAPEFLRMMIRCKGLDHLVAVSDSSCLLGCPDGEYRMGDKQVFLKDGAVRDINGKLVTGAHSFDENMRTLLKKGFTLEEIGALCTENAAKALNLLDRGKIEVGRRADLVVMDEGLHVRKTMIEGEWCYQND</sequence>
<dbReference type="Proteomes" id="UP000005950">
    <property type="component" value="Unassembled WGS sequence"/>
</dbReference>
<dbReference type="HOGENOM" id="CLU_032482_2_1_9"/>
<dbReference type="Gene3D" id="3.20.20.140">
    <property type="entry name" value="Metal-dependent hydrolases"/>
    <property type="match status" value="1"/>
</dbReference>
<dbReference type="SUPFAM" id="SSF51556">
    <property type="entry name" value="Metallo-dependent hydrolases"/>
    <property type="match status" value="1"/>
</dbReference>
<evidence type="ECO:0000256" key="2">
    <source>
        <dbReference type="ARBA" id="ARBA00022801"/>
    </source>
</evidence>
<dbReference type="PANTHER" id="PTHR11113">
    <property type="entry name" value="N-ACETYLGLUCOSAMINE-6-PHOSPHATE DEACETYLASE"/>
    <property type="match status" value="1"/>
</dbReference>
<dbReference type="AlphaFoldDB" id="B9Y331"/>
<reference evidence="4 5" key="2">
    <citation type="submission" date="2009-02" db="EMBL/GenBank/DDBJ databases">
        <title>Draft genome sequence of Holdemania filiformis DSM 12042.</title>
        <authorList>
            <person name="Sudarsanam P."/>
            <person name="Ley R."/>
            <person name="Guruge J."/>
            <person name="Turnbaugh P.J."/>
            <person name="Mahowald M."/>
            <person name="Liep D."/>
            <person name="Gordon J."/>
        </authorList>
    </citation>
    <scope>NUCLEOTIDE SEQUENCE [LARGE SCALE GENOMIC DNA]</scope>
    <source>
        <strain evidence="4 5">DSM 12042</strain>
    </source>
</reference>
<dbReference type="eggNOG" id="COG1820">
    <property type="taxonomic scope" value="Bacteria"/>
</dbReference>
<dbReference type="InterPro" id="IPR032466">
    <property type="entry name" value="Metal_Hydrolase"/>
</dbReference>
<protein>
    <submittedName>
        <fullName evidence="4">Putative N-acetylglucosamine-6-phosphate deacetylase</fullName>
    </submittedName>
</protein>
<gene>
    <name evidence="4" type="ORF">HOLDEFILI_00206</name>
</gene>
<dbReference type="SUPFAM" id="SSF51338">
    <property type="entry name" value="Composite domain of metallo-dependent hydrolases"/>
    <property type="match status" value="1"/>
</dbReference>
<dbReference type="GO" id="GO:0006046">
    <property type="term" value="P:N-acetylglucosamine catabolic process"/>
    <property type="evidence" value="ECO:0007669"/>
    <property type="project" value="TreeGrafter"/>
</dbReference>
<feature type="domain" description="Amidohydrolase-related" evidence="3">
    <location>
        <begin position="46"/>
        <end position="123"/>
    </location>
</feature>
<evidence type="ECO:0000313" key="4">
    <source>
        <dbReference type="EMBL" id="EEF69580.1"/>
    </source>
</evidence>
<dbReference type="EMBL" id="ACCF01000010">
    <property type="protein sequence ID" value="EEF69580.1"/>
    <property type="molecule type" value="Genomic_DNA"/>
</dbReference>
<dbReference type="Gene3D" id="2.30.40.10">
    <property type="entry name" value="Urease, subunit C, domain 1"/>
    <property type="match status" value="1"/>
</dbReference>